<gene>
    <name evidence="1" type="ORF">PHLGIDRAFT_404026</name>
</gene>
<keyword evidence="2" id="KW-1185">Reference proteome</keyword>
<sequence length="74" mass="7820">MLQILSTAWTYAETSLAWATNPAMSATPSSRLNVRRVGRANVTLVNAAGAGEATARSGNASSNATPTFMFTLEW</sequence>
<dbReference type="HOGENOM" id="CLU_2688640_0_0_1"/>
<name>A0A0C3RZR0_PHLG1</name>
<evidence type="ECO:0000313" key="1">
    <source>
        <dbReference type="EMBL" id="KIP07931.1"/>
    </source>
</evidence>
<dbReference type="EMBL" id="KN840488">
    <property type="protein sequence ID" value="KIP07931.1"/>
    <property type="molecule type" value="Genomic_DNA"/>
</dbReference>
<protein>
    <submittedName>
        <fullName evidence="1">Uncharacterized protein</fullName>
    </submittedName>
</protein>
<evidence type="ECO:0000313" key="2">
    <source>
        <dbReference type="Proteomes" id="UP000053257"/>
    </source>
</evidence>
<organism evidence="1 2">
    <name type="scientific">Phlebiopsis gigantea (strain 11061_1 CR5-6)</name>
    <name type="common">White-rot fungus</name>
    <name type="synonym">Peniophora gigantea</name>
    <dbReference type="NCBI Taxonomy" id="745531"/>
    <lineage>
        <taxon>Eukaryota</taxon>
        <taxon>Fungi</taxon>
        <taxon>Dikarya</taxon>
        <taxon>Basidiomycota</taxon>
        <taxon>Agaricomycotina</taxon>
        <taxon>Agaricomycetes</taxon>
        <taxon>Polyporales</taxon>
        <taxon>Phanerochaetaceae</taxon>
        <taxon>Phlebiopsis</taxon>
    </lineage>
</organism>
<reference evidence="1 2" key="1">
    <citation type="journal article" date="2014" name="PLoS Genet.">
        <title>Analysis of the Phlebiopsis gigantea genome, transcriptome and secretome provides insight into its pioneer colonization strategies of wood.</title>
        <authorList>
            <person name="Hori C."/>
            <person name="Ishida T."/>
            <person name="Igarashi K."/>
            <person name="Samejima M."/>
            <person name="Suzuki H."/>
            <person name="Master E."/>
            <person name="Ferreira P."/>
            <person name="Ruiz-Duenas F.J."/>
            <person name="Held B."/>
            <person name="Canessa P."/>
            <person name="Larrondo L.F."/>
            <person name="Schmoll M."/>
            <person name="Druzhinina I.S."/>
            <person name="Kubicek C.P."/>
            <person name="Gaskell J.A."/>
            <person name="Kersten P."/>
            <person name="St John F."/>
            <person name="Glasner J."/>
            <person name="Sabat G."/>
            <person name="Splinter BonDurant S."/>
            <person name="Syed K."/>
            <person name="Yadav J."/>
            <person name="Mgbeahuruike A.C."/>
            <person name="Kovalchuk A."/>
            <person name="Asiegbu F.O."/>
            <person name="Lackner G."/>
            <person name="Hoffmeister D."/>
            <person name="Rencoret J."/>
            <person name="Gutierrez A."/>
            <person name="Sun H."/>
            <person name="Lindquist E."/>
            <person name="Barry K."/>
            <person name="Riley R."/>
            <person name="Grigoriev I.V."/>
            <person name="Henrissat B."/>
            <person name="Kues U."/>
            <person name="Berka R.M."/>
            <person name="Martinez A.T."/>
            <person name="Covert S.F."/>
            <person name="Blanchette R.A."/>
            <person name="Cullen D."/>
        </authorList>
    </citation>
    <scope>NUCLEOTIDE SEQUENCE [LARGE SCALE GENOMIC DNA]</scope>
    <source>
        <strain evidence="1 2">11061_1 CR5-6</strain>
    </source>
</reference>
<dbReference type="Proteomes" id="UP000053257">
    <property type="component" value="Unassembled WGS sequence"/>
</dbReference>
<proteinExistence type="predicted"/>
<accession>A0A0C3RZR0</accession>
<dbReference type="AlphaFoldDB" id="A0A0C3RZR0"/>